<dbReference type="GO" id="GO:0000287">
    <property type="term" value="F:magnesium ion binding"/>
    <property type="evidence" value="ECO:0007669"/>
    <property type="project" value="InterPro"/>
</dbReference>
<feature type="compositionally biased region" description="Polar residues" evidence="15">
    <location>
        <begin position="1727"/>
        <end position="1738"/>
    </location>
</feature>
<evidence type="ECO:0000259" key="16">
    <source>
        <dbReference type="PROSITE" id="PS50011"/>
    </source>
</evidence>
<feature type="compositionally biased region" description="Low complexity" evidence="15">
    <location>
        <begin position="1271"/>
        <end position="1305"/>
    </location>
</feature>
<evidence type="ECO:0000256" key="6">
    <source>
        <dbReference type="ARBA" id="ARBA00022527"/>
    </source>
</evidence>
<dbReference type="InterPro" id="IPR000961">
    <property type="entry name" value="AGC-kinase_C"/>
</dbReference>
<dbReference type="Gene3D" id="3.30.200.20">
    <property type="entry name" value="Phosphorylase Kinase, domain 1"/>
    <property type="match status" value="1"/>
</dbReference>
<feature type="compositionally biased region" description="Polar residues" evidence="15">
    <location>
        <begin position="1669"/>
        <end position="1692"/>
    </location>
</feature>
<dbReference type="SMART" id="SM00228">
    <property type="entry name" value="PDZ"/>
    <property type="match status" value="1"/>
</dbReference>
<evidence type="ECO:0000256" key="12">
    <source>
        <dbReference type="ARBA" id="ARBA00022842"/>
    </source>
</evidence>
<feature type="region of interest" description="Disordered" evidence="15">
    <location>
        <begin position="1727"/>
        <end position="1837"/>
    </location>
</feature>
<dbReference type="GO" id="GO:0005737">
    <property type="term" value="C:cytoplasm"/>
    <property type="evidence" value="ECO:0007669"/>
    <property type="project" value="UniProtKB-SubCell"/>
</dbReference>
<keyword evidence="12" id="KW-0460">Magnesium</keyword>
<dbReference type="Pfam" id="PF00069">
    <property type="entry name" value="Pkinase"/>
    <property type="match status" value="1"/>
</dbReference>
<feature type="compositionally biased region" description="Polar residues" evidence="15">
    <location>
        <begin position="1477"/>
        <end position="1487"/>
    </location>
</feature>
<dbReference type="FunFam" id="2.30.42.10:FF:000008">
    <property type="entry name" value="microtubule-associated serine/threonine-protein kinase 4 isoform X2"/>
    <property type="match status" value="1"/>
</dbReference>
<feature type="compositionally biased region" description="Basic residues" evidence="15">
    <location>
        <begin position="1612"/>
        <end position="1621"/>
    </location>
</feature>
<dbReference type="InterPro" id="IPR011009">
    <property type="entry name" value="Kinase-like_dom_sf"/>
</dbReference>
<dbReference type="FunFam" id="1.10.510.10:FF:000012">
    <property type="entry name" value="microtubule-associated serine/threonine-protein kinase 2 isoform X1"/>
    <property type="match status" value="1"/>
</dbReference>
<dbReference type="InterPro" id="IPR050236">
    <property type="entry name" value="Ser_Thr_kinase_AGC"/>
</dbReference>
<dbReference type="PANTHER" id="PTHR24356:SF414">
    <property type="entry name" value="NON-SPECIFIC SERINE_THREONINE PROTEIN KINASE"/>
    <property type="match status" value="1"/>
</dbReference>
<feature type="compositionally biased region" description="Low complexity" evidence="15">
    <location>
        <begin position="1109"/>
        <end position="1129"/>
    </location>
</feature>
<dbReference type="FunFam" id="1.20.1480.20:FF:000001">
    <property type="entry name" value="microtubule-associated serine/threonine-protein kinase 4 isoform X1"/>
    <property type="match status" value="1"/>
</dbReference>
<feature type="region of interest" description="Disordered" evidence="15">
    <location>
        <begin position="1464"/>
        <end position="1487"/>
    </location>
</feature>
<feature type="compositionally biased region" description="Basic residues" evidence="15">
    <location>
        <begin position="92"/>
        <end position="107"/>
    </location>
</feature>
<feature type="compositionally biased region" description="Basic and acidic residues" evidence="15">
    <location>
        <begin position="1987"/>
        <end position="1999"/>
    </location>
</feature>
<evidence type="ECO:0000256" key="9">
    <source>
        <dbReference type="ARBA" id="ARBA00022741"/>
    </source>
</evidence>
<feature type="domain" description="Protein kinase" evidence="16">
    <location>
        <begin position="757"/>
        <end position="1031"/>
    </location>
</feature>
<feature type="region of interest" description="Disordered" evidence="15">
    <location>
        <begin position="1358"/>
        <end position="1377"/>
    </location>
</feature>
<feature type="compositionally biased region" description="Low complexity" evidence="15">
    <location>
        <begin position="1466"/>
        <end position="1476"/>
    </location>
</feature>
<dbReference type="GO" id="GO:0004674">
    <property type="term" value="F:protein serine/threonine kinase activity"/>
    <property type="evidence" value="ECO:0007669"/>
    <property type="project" value="UniProtKB-KW"/>
</dbReference>
<feature type="compositionally biased region" description="Polar residues" evidence="15">
    <location>
        <begin position="1404"/>
        <end position="1424"/>
    </location>
</feature>
<feature type="compositionally biased region" description="Low complexity" evidence="15">
    <location>
        <begin position="429"/>
        <end position="439"/>
    </location>
</feature>
<comment type="similarity">
    <text evidence="3">Belongs to the protein kinase superfamily. AGC Ser/Thr protein kinase family.</text>
</comment>
<dbReference type="PANTHER" id="PTHR24356">
    <property type="entry name" value="SERINE/THREONINE-PROTEIN KINASE"/>
    <property type="match status" value="1"/>
</dbReference>
<comment type="caution">
    <text evidence="19">The sequence shown here is derived from an EMBL/GenBank/DDBJ whole genome shotgun (WGS) entry which is preliminary data.</text>
</comment>
<accession>A0A9D4SJ71</accession>
<evidence type="ECO:0000256" key="15">
    <source>
        <dbReference type="SAM" id="MobiDB-lite"/>
    </source>
</evidence>
<dbReference type="Gene3D" id="1.20.1480.20">
    <property type="entry name" value="MAST3 pre-PK domain-like"/>
    <property type="match status" value="1"/>
</dbReference>
<feature type="compositionally biased region" description="Low complexity" evidence="15">
    <location>
        <begin position="1312"/>
        <end position="1325"/>
    </location>
</feature>
<feature type="region of interest" description="Disordered" evidence="15">
    <location>
        <begin position="1105"/>
        <end position="1133"/>
    </location>
</feature>
<comment type="cofactor">
    <cofactor evidence="1">
        <name>Mg(2+)</name>
        <dbReference type="ChEBI" id="CHEBI:18420"/>
    </cofactor>
</comment>
<dbReference type="SUPFAM" id="SSF50156">
    <property type="entry name" value="PDZ domain-like"/>
    <property type="match status" value="1"/>
</dbReference>
<dbReference type="CDD" id="cd05609">
    <property type="entry name" value="STKc_MAST"/>
    <property type="match status" value="1"/>
</dbReference>
<dbReference type="InterPro" id="IPR036034">
    <property type="entry name" value="PDZ_sf"/>
</dbReference>
<feature type="region of interest" description="Disordered" evidence="15">
    <location>
        <begin position="1204"/>
        <end position="1328"/>
    </location>
</feature>
<feature type="compositionally biased region" description="Low complexity" evidence="15">
    <location>
        <begin position="11"/>
        <end position="23"/>
    </location>
</feature>
<dbReference type="SMART" id="SM00220">
    <property type="entry name" value="S_TKc"/>
    <property type="match status" value="1"/>
</dbReference>
<dbReference type="Gene3D" id="1.10.510.10">
    <property type="entry name" value="Transferase(Phosphotransferase) domain 1"/>
    <property type="match status" value="1"/>
</dbReference>
<feature type="compositionally biased region" description="Gly residues" evidence="15">
    <location>
        <begin position="78"/>
        <end position="91"/>
    </location>
</feature>
<feature type="compositionally biased region" description="Low complexity" evidence="15">
    <location>
        <begin position="1820"/>
        <end position="1831"/>
    </location>
</feature>
<evidence type="ECO:0000256" key="10">
    <source>
        <dbReference type="ARBA" id="ARBA00022777"/>
    </source>
</evidence>
<keyword evidence="8" id="KW-0808">Transferase</keyword>
<gene>
    <name evidence="19" type="ORF">HUG17_9811</name>
</gene>
<feature type="compositionally biased region" description="Basic residues" evidence="15">
    <location>
        <begin position="1629"/>
        <end position="1640"/>
    </location>
</feature>
<dbReference type="Pfam" id="PF17820">
    <property type="entry name" value="PDZ_6"/>
    <property type="match status" value="1"/>
</dbReference>
<feature type="region of interest" description="Disordered" evidence="15">
    <location>
        <begin position="1386"/>
        <end position="1442"/>
    </location>
</feature>
<evidence type="ECO:0000256" key="3">
    <source>
        <dbReference type="ARBA" id="ARBA00009903"/>
    </source>
</evidence>
<evidence type="ECO:0000259" key="18">
    <source>
        <dbReference type="PROSITE" id="PS51285"/>
    </source>
</evidence>
<feature type="region of interest" description="Disordered" evidence="15">
    <location>
        <begin position="475"/>
        <end position="501"/>
    </location>
</feature>
<feature type="compositionally biased region" description="Low complexity" evidence="15">
    <location>
        <begin position="481"/>
        <end position="496"/>
    </location>
</feature>
<feature type="compositionally biased region" description="Low complexity" evidence="15">
    <location>
        <begin position="1427"/>
        <end position="1442"/>
    </location>
</feature>
<dbReference type="InterPro" id="IPR023142">
    <property type="entry name" value="MAST_pre-PK_dom_sf"/>
</dbReference>
<feature type="region of interest" description="Disordered" evidence="15">
    <location>
        <begin position="44"/>
        <end position="107"/>
    </location>
</feature>
<feature type="compositionally biased region" description="Low complexity" evidence="15">
    <location>
        <begin position="1658"/>
        <end position="1668"/>
    </location>
</feature>
<evidence type="ECO:0000256" key="5">
    <source>
        <dbReference type="ARBA" id="ARBA00022490"/>
    </source>
</evidence>
<dbReference type="InterPro" id="IPR015022">
    <property type="entry name" value="MAST_pre-PK_dom"/>
</dbReference>
<feature type="region of interest" description="Disordered" evidence="15">
    <location>
        <begin position="425"/>
        <end position="462"/>
    </location>
</feature>
<dbReference type="InterPro" id="IPR037711">
    <property type="entry name" value="MAST"/>
</dbReference>
<organism evidence="19">
    <name type="scientific">Dermatophagoides farinae</name>
    <name type="common">American house dust mite</name>
    <dbReference type="NCBI Taxonomy" id="6954"/>
    <lineage>
        <taxon>Eukaryota</taxon>
        <taxon>Metazoa</taxon>
        <taxon>Ecdysozoa</taxon>
        <taxon>Arthropoda</taxon>
        <taxon>Chelicerata</taxon>
        <taxon>Arachnida</taxon>
        <taxon>Acari</taxon>
        <taxon>Acariformes</taxon>
        <taxon>Sarcoptiformes</taxon>
        <taxon>Astigmata</taxon>
        <taxon>Psoroptidia</taxon>
        <taxon>Analgoidea</taxon>
        <taxon>Pyroglyphidae</taxon>
        <taxon>Dermatophagoidinae</taxon>
        <taxon>Dermatophagoides</taxon>
    </lineage>
</organism>
<feature type="region of interest" description="Disordered" evidence="15">
    <location>
        <begin position="1978"/>
        <end position="2011"/>
    </location>
</feature>
<keyword evidence="10 19" id="KW-0418">Kinase</keyword>
<feature type="domain" description="PDZ" evidence="17">
    <location>
        <begin position="1494"/>
        <end position="1582"/>
    </location>
</feature>
<evidence type="ECO:0000256" key="4">
    <source>
        <dbReference type="ARBA" id="ARBA00012513"/>
    </source>
</evidence>
<keyword evidence="9" id="KW-0547">Nucleotide-binding</keyword>
<keyword evidence="7" id="KW-0597">Phosphoprotein</keyword>
<evidence type="ECO:0000256" key="11">
    <source>
        <dbReference type="ARBA" id="ARBA00022840"/>
    </source>
</evidence>
<dbReference type="SUPFAM" id="SSF140482">
    <property type="entry name" value="MAST3 pre-PK domain-like"/>
    <property type="match status" value="1"/>
</dbReference>
<dbReference type="FunFam" id="3.30.200.20:FF:000012">
    <property type="entry name" value="microtubule-associated serine/threonine-protein kinase 2 isoform X1"/>
    <property type="match status" value="1"/>
</dbReference>
<feature type="compositionally biased region" description="Polar residues" evidence="15">
    <location>
        <begin position="1386"/>
        <end position="1397"/>
    </location>
</feature>
<feature type="compositionally biased region" description="Low complexity" evidence="15">
    <location>
        <begin position="1739"/>
        <end position="1768"/>
    </location>
</feature>
<evidence type="ECO:0000313" key="19">
    <source>
        <dbReference type="EMBL" id="KAH7643120.1"/>
    </source>
</evidence>
<dbReference type="InterPro" id="IPR041489">
    <property type="entry name" value="PDZ_6"/>
</dbReference>
<dbReference type="InterPro" id="IPR000719">
    <property type="entry name" value="Prot_kinase_dom"/>
</dbReference>
<protein>
    <recommendedName>
        <fullName evidence="4">non-specific serine/threonine protein kinase</fullName>
        <ecNumber evidence="4">2.7.11.1</ecNumber>
    </recommendedName>
</protein>
<feature type="compositionally biased region" description="Polar residues" evidence="15">
    <location>
        <begin position="1215"/>
        <end position="1252"/>
    </location>
</feature>
<reference evidence="19" key="2">
    <citation type="journal article" date="2021" name="World Allergy Organ. J.">
        <title>Chromosome-level assembly of Dermatophagoides farinae genome and transcriptome reveals two novel allergens Der f 37 and Der f 39.</title>
        <authorList>
            <person name="Chen J."/>
            <person name="Cai Z."/>
            <person name="Fan D."/>
            <person name="Hu J."/>
            <person name="Hou Y."/>
            <person name="He Y."/>
            <person name="Zhang Z."/>
            <person name="Zhao Z."/>
            <person name="Gao P."/>
            <person name="Hu W."/>
            <person name="Sun J."/>
            <person name="Li J."/>
            <person name="Ji K."/>
        </authorList>
    </citation>
    <scope>NUCLEOTIDE SEQUENCE</scope>
    <source>
        <strain evidence="19">JKM2019</strain>
    </source>
</reference>
<evidence type="ECO:0000256" key="14">
    <source>
        <dbReference type="ARBA" id="ARBA00048679"/>
    </source>
</evidence>
<dbReference type="PROSITE" id="PS51285">
    <property type="entry name" value="AGC_KINASE_CTER"/>
    <property type="match status" value="1"/>
</dbReference>
<keyword evidence="11" id="KW-0067">ATP-binding</keyword>
<dbReference type="Pfam" id="PF08926">
    <property type="entry name" value="DUF1908"/>
    <property type="match status" value="1"/>
</dbReference>
<dbReference type="CDD" id="cd06705">
    <property type="entry name" value="PDZ_MAST"/>
    <property type="match status" value="1"/>
</dbReference>
<dbReference type="PROSITE" id="PS50011">
    <property type="entry name" value="PROTEIN_KINASE_DOM"/>
    <property type="match status" value="1"/>
</dbReference>
<feature type="compositionally biased region" description="Polar residues" evidence="15">
    <location>
        <begin position="1"/>
        <end position="10"/>
    </location>
</feature>
<dbReference type="PROSITE" id="PS50106">
    <property type="entry name" value="PDZ"/>
    <property type="match status" value="1"/>
</dbReference>
<proteinExistence type="inferred from homology"/>
<evidence type="ECO:0000256" key="7">
    <source>
        <dbReference type="ARBA" id="ARBA00022553"/>
    </source>
</evidence>
<dbReference type="EMBL" id="SDOV01000003">
    <property type="protein sequence ID" value="KAH7643120.1"/>
    <property type="molecule type" value="Genomic_DNA"/>
</dbReference>
<dbReference type="PROSITE" id="PS00108">
    <property type="entry name" value="PROTEIN_KINASE_ST"/>
    <property type="match status" value="1"/>
</dbReference>
<feature type="compositionally biased region" description="Low complexity" evidence="15">
    <location>
        <begin position="44"/>
        <end position="56"/>
    </location>
</feature>
<keyword evidence="6" id="KW-0723">Serine/threonine-protein kinase</keyword>
<dbReference type="EC" id="2.7.11.1" evidence="4"/>
<feature type="region of interest" description="Disordered" evidence="15">
    <location>
        <begin position="1"/>
        <end position="30"/>
    </location>
</feature>
<dbReference type="InterPro" id="IPR008271">
    <property type="entry name" value="Ser/Thr_kinase_AS"/>
</dbReference>
<dbReference type="GO" id="GO:0005524">
    <property type="term" value="F:ATP binding"/>
    <property type="evidence" value="ECO:0007669"/>
    <property type="project" value="UniProtKB-KW"/>
</dbReference>
<comment type="subcellular location">
    <subcellularLocation>
        <location evidence="2">Cytoplasm</location>
    </subcellularLocation>
</comment>
<comment type="catalytic activity">
    <reaction evidence="14">
        <text>L-seryl-[protein] + ATP = O-phospho-L-seryl-[protein] + ADP + H(+)</text>
        <dbReference type="Rhea" id="RHEA:17989"/>
        <dbReference type="Rhea" id="RHEA-COMP:9863"/>
        <dbReference type="Rhea" id="RHEA-COMP:11604"/>
        <dbReference type="ChEBI" id="CHEBI:15378"/>
        <dbReference type="ChEBI" id="CHEBI:29999"/>
        <dbReference type="ChEBI" id="CHEBI:30616"/>
        <dbReference type="ChEBI" id="CHEBI:83421"/>
        <dbReference type="ChEBI" id="CHEBI:456216"/>
        <dbReference type="EC" id="2.7.11.1"/>
    </reaction>
</comment>
<evidence type="ECO:0000256" key="1">
    <source>
        <dbReference type="ARBA" id="ARBA00001946"/>
    </source>
</evidence>
<evidence type="ECO:0000256" key="2">
    <source>
        <dbReference type="ARBA" id="ARBA00004496"/>
    </source>
</evidence>
<comment type="catalytic activity">
    <reaction evidence="13">
        <text>L-threonyl-[protein] + ATP = O-phospho-L-threonyl-[protein] + ADP + H(+)</text>
        <dbReference type="Rhea" id="RHEA:46608"/>
        <dbReference type="Rhea" id="RHEA-COMP:11060"/>
        <dbReference type="Rhea" id="RHEA-COMP:11605"/>
        <dbReference type="ChEBI" id="CHEBI:15378"/>
        <dbReference type="ChEBI" id="CHEBI:30013"/>
        <dbReference type="ChEBI" id="CHEBI:30616"/>
        <dbReference type="ChEBI" id="CHEBI:61977"/>
        <dbReference type="ChEBI" id="CHEBI:456216"/>
        <dbReference type="EC" id="2.7.11.1"/>
    </reaction>
</comment>
<feature type="region of interest" description="Disordered" evidence="15">
    <location>
        <begin position="721"/>
        <end position="752"/>
    </location>
</feature>
<dbReference type="GO" id="GO:0035556">
    <property type="term" value="P:intracellular signal transduction"/>
    <property type="evidence" value="ECO:0007669"/>
    <property type="project" value="TreeGrafter"/>
</dbReference>
<dbReference type="Proteomes" id="UP000828236">
    <property type="component" value="Unassembled WGS sequence"/>
</dbReference>
<sequence length="2067" mass="223963">MSDQQIPKTLSSKSQQQKQQSESTPVTITNVNLLRLRSHTTTIDSCTTTTASTSPGSSGGGNHPLHKELSIGNNNNSGGDGCSGGGGGGVGHNHHHNHHHYHGHHGHHLWNMDDLNYVSTHMQRVRARANFARQMSNTVMIGQSGGGGGGSTSINNMGNSFGGGGGGGGGIITSTPSEMYRRRRESIAAMHFPSHINNIGSGSGLNNMLLYANPNSLNDSNFGVGGGGLSSSSSSSTATTNLVRIRNSLRGQSAPSLSLAMKEGSSTSSLSLSSHHAAMAAGIGGGGGGGFNSGCCPRRIQRCSTSRKSFLQSSTSPTMPRSPLPQQNSPIDSPRNMSPFNHFSFVSSNVNNVKKNMLEGGRRWSVASLPSSGYGTNTPGSSSVSSQCSSQEKIHQMCHLTSLHDEHSSISSHSPHYHHALMHNHNHQHGGVSHSNNNNNGGGGGSNHLNVNSANNGTGSQLQVVPAGHHYPLNKFTTAGSSEKSSSFCSSNDSNSGQEDDTVQNTVICRPTILRPRSRSLSSPIRSPTGDDEKVLVNSIYKERFPKATQQMEEKLQRFIDEQLKAEFDHDIASDAVFRFAHHQVVGLAKDCVQKSKDKLITTQYFYEMYENLEKLLLDCREKSPTSAKHLCILIRKLLVIVSRPARLLECLEFDPEEFYRYLEMAEGEAKSFSQTMKTSIPQYIISKLGLNQDPLSDIPLSPTVDKSLFSSDKSVDKELEDVDETKELDQHHSRRKSNIESTFEQEVSKPPSEDDFEIIKLISNGAYGAVYLVRHTETRQRFAMKKISKQNLIMRNQVEQVFAERDIMSFTDNPFVVSMFCSFETKKYLCMVMEYVEGGDCATLLKNIGPFPLDLARLYFAETVLAVEYLHIFGIVHRDLKPDNLLITALGHIKLTDFGLSKMGLMNLATSLSEGYYDRESQQFTDKQVYGTPEYLAPEVILRQGYAKTVDWWSLGVILYEFLIGCVPFFGETPEELFAHVINDSIEWPDEEDWPLTDESKDIITRLLEHDPLDRLGAGGAQEVKCHPFFDEIDWNSLLRQKAEFVPQLESEDDTSYFDTRLDRYNHEVDDSDDHDTDDSSLFGSFSSCSPRYHRVYSRVDIHKENSGDSSDGGVSSLLRPSNSSSSLKDVTASLTTPTTTCSENSLAPLNLAATALVTTATNTTTTTSSSSSSSSSTNQISRPELLISRSLSVTEDRLITLKAPLSPSPPASETISNIHTTDSNNSHASSMNPSTHSSKGNSGTGATPTASVVDPILKIPNAHSTPKISSTLSSSSSTLNTSNNSQKYKTTTTTTTTTSSSFTRAQSKDSTSSSSPTLTSPSSGLAIDQAMKTTTIVPKLPPKTMNQFMLPKFSFSMDSDTGDSRKTDGQSISGNSDLVETLYHNQPSESGSSADSPPLFVPSSSSNNGTKIVVQLSPTIATKQPPASSSCSSRPSSSRSVIKSASASGLSLIIPADDHQKAMSISSGGSNNSSRDASPNREINSSLSLKPPIILRKSPGGFGFQLKAIRVYHGESDIYTVHHLVHSVHNNSPAFEAGLRPGDLITHINGEPIQGLLHHQVLKLMFSGGDVINIRTTPLENTTIKTGGRRRNPSTSRMAKRPLQTSQMNKLHRNVKASIKRSDSDKRKRSSLLRRLSSKRVSADIHQLMTQNRQHSLSTPPTSPLSQSAKVLQVNSPSTLTPSRSFQSFPKGSDCPTNPILATSGSSKNTLTVVGQRSLNERLTQSFHSDSSNLTGNSSVDSSPSNSVPNSPALSSVSSSSSRPSSLDGLKYKLKPFRSPRRKSCGHIPLSPLARSNGGGGSPVQSATNPATGHLLASSTSPTSRSPSPLAFPNVVAPQSSTKKIYRLVPLAHSTTIDSNSQQQQRISIQTRPKSVSMDQSMVNYSKLLLGLSTEQPPNSYSPATTPTGNTNESANDNKSGSPSRIIVLSKSKRENLARSVSDCKNNVASTSSTMMMADRPIIKVENVSNKQSLILDRSSSSDSGSDKIKYDDDHDKSKNHKHEHNEEENKLLRLLNRGVGQINSQLSSTSIGLNTPKTTTTKQLAKSRSITLRKKTITTDSLTD</sequence>
<dbReference type="Gene3D" id="2.30.42.10">
    <property type="match status" value="1"/>
</dbReference>
<reference evidence="19" key="1">
    <citation type="submission" date="2020-06" db="EMBL/GenBank/DDBJ databases">
        <authorList>
            <person name="Ji K."/>
            <person name="Li J."/>
        </authorList>
    </citation>
    <scope>NUCLEOTIDE SEQUENCE</scope>
    <source>
        <strain evidence="19">JKM2019</strain>
        <tissue evidence="19">Whole body</tissue>
    </source>
</reference>
<dbReference type="InterPro" id="IPR001478">
    <property type="entry name" value="PDZ"/>
</dbReference>
<name>A0A9D4SJ71_DERFA</name>
<evidence type="ECO:0000259" key="17">
    <source>
        <dbReference type="PROSITE" id="PS50106"/>
    </source>
</evidence>
<feature type="domain" description="AGC-kinase C-terminal" evidence="18">
    <location>
        <begin position="1032"/>
        <end position="1099"/>
    </location>
</feature>
<keyword evidence="5" id="KW-0963">Cytoplasm</keyword>
<feature type="region of interest" description="Disordered" evidence="15">
    <location>
        <begin position="306"/>
        <end position="335"/>
    </location>
</feature>
<dbReference type="SUPFAM" id="SSF56112">
    <property type="entry name" value="Protein kinase-like (PK-like)"/>
    <property type="match status" value="1"/>
</dbReference>
<feature type="compositionally biased region" description="Polar residues" evidence="15">
    <location>
        <begin position="1595"/>
        <end position="1611"/>
    </location>
</feature>
<feature type="region of interest" description="Disordered" evidence="15">
    <location>
        <begin position="1584"/>
        <end position="1710"/>
    </location>
</feature>
<evidence type="ECO:0000256" key="8">
    <source>
        <dbReference type="ARBA" id="ARBA00022679"/>
    </source>
</evidence>
<evidence type="ECO:0000256" key="13">
    <source>
        <dbReference type="ARBA" id="ARBA00047899"/>
    </source>
</evidence>
<feature type="compositionally biased region" description="Basic residues" evidence="15">
    <location>
        <begin position="1774"/>
        <end position="1787"/>
    </location>
</feature>
<feature type="region of interest" description="Disordered" evidence="15">
    <location>
        <begin position="1896"/>
        <end position="1925"/>
    </location>
</feature>